<dbReference type="OrthoDB" id="9780943at2"/>
<proteinExistence type="predicted"/>
<sequence>MQLWEMGAARQYRASGTQQTSHRLLAGEDPGDGPPLRQAADTLHAEGALRVGWAEIQRNYRDMASIVQRQQRARFPSPLAITSKERSPLLPEVPTTNSVHPELEITSWGGL</sequence>
<feature type="region of interest" description="Disordered" evidence="1">
    <location>
        <begin position="77"/>
        <end position="98"/>
    </location>
</feature>
<dbReference type="RefSeq" id="WP_133293003.1">
    <property type="nucleotide sequence ID" value="NZ_SMSJ01000149.1"/>
</dbReference>
<reference evidence="2 3" key="1">
    <citation type="journal article" date="2016" name="J. Microbiol.">
        <title>Dankookia rubra gen. nov., sp. nov., an alphaproteobacterium isolated from sediment of a shallow stream.</title>
        <authorList>
            <person name="Kim W.H."/>
            <person name="Kim D.H."/>
            <person name="Kang K."/>
            <person name="Ahn T.Y."/>
        </authorList>
    </citation>
    <scope>NUCLEOTIDE SEQUENCE [LARGE SCALE GENOMIC DNA]</scope>
    <source>
        <strain evidence="2 3">JCM30602</strain>
    </source>
</reference>
<comment type="caution">
    <text evidence="2">The sequence shown here is derived from an EMBL/GenBank/DDBJ whole genome shotgun (WGS) entry which is preliminary data.</text>
</comment>
<organism evidence="2 3">
    <name type="scientific">Dankookia rubra</name>
    <dbReference type="NCBI Taxonomy" id="1442381"/>
    <lineage>
        <taxon>Bacteria</taxon>
        <taxon>Pseudomonadati</taxon>
        <taxon>Pseudomonadota</taxon>
        <taxon>Alphaproteobacteria</taxon>
        <taxon>Acetobacterales</taxon>
        <taxon>Roseomonadaceae</taxon>
        <taxon>Dankookia</taxon>
    </lineage>
</organism>
<accession>A0A4R5Q6H1</accession>
<protein>
    <submittedName>
        <fullName evidence="2">Uncharacterized protein</fullName>
    </submittedName>
</protein>
<dbReference type="EMBL" id="SMSJ01000149">
    <property type="protein sequence ID" value="TDH58143.1"/>
    <property type="molecule type" value="Genomic_DNA"/>
</dbReference>
<dbReference type="AlphaFoldDB" id="A0A4R5Q6H1"/>
<evidence type="ECO:0000313" key="3">
    <source>
        <dbReference type="Proteomes" id="UP000295096"/>
    </source>
</evidence>
<dbReference type="Gene3D" id="3.40.190.10">
    <property type="entry name" value="Periplasmic binding protein-like II"/>
    <property type="match status" value="1"/>
</dbReference>
<dbReference type="Proteomes" id="UP000295096">
    <property type="component" value="Unassembled WGS sequence"/>
</dbReference>
<name>A0A4R5Q6H1_9PROT</name>
<evidence type="ECO:0000256" key="1">
    <source>
        <dbReference type="SAM" id="MobiDB-lite"/>
    </source>
</evidence>
<gene>
    <name evidence="2" type="ORF">E2C06_34095</name>
</gene>
<evidence type="ECO:0000313" key="2">
    <source>
        <dbReference type="EMBL" id="TDH58143.1"/>
    </source>
</evidence>
<feature type="region of interest" description="Disordered" evidence="1">
    <location>
        <begin position="1"/>
        <end position="38"/>
    </location>
</feature>
<keyword evidence="3" id="KW-1185">Reference proteome</keyword>